<evidence type="ECO:0000313" key="2">
    <source>
        <dbReference type="Proteomes" id="UP001519325"/>
    </source>
</evidence>
<accession>A0ABS4Q9E0</accession>
<evidence type="ECO:0000313" key="1">
    <source>
        <dbReference type="EMBL" id="MBP2188310.1"/>
    </source>
</evidence>
<protein>
    <submittedName>
        <fullName evidence="1">Uncharacterized protein</fullName>
    </submittedName>
</protein>
<dbReference type="Proteomes" id="UP001519325">
    <property type="component" value="Unassembled WGS sequence"/>
</dbReference>
<name>A0ABS4Q9E0_9NOCA</name>
<proteinExistence type="predicted"/>
<dbReference type="RefSeq" id="WP_209885475.1">
    <property type="nucleotide sequence ID" value="NZ_JAGGMR010000001.1"/>
</dbReference>
<sequence length="174" mass="19097">MGEFVAYSPQELRQHALRQRDPEFTTWLAAMDGDLARLALDEAPELGPRPWGQDRLPILEQALLRHFPTGGLAPTMAQYALFERFARGVGHIFASTLDGAWVYATPIVAPGAPAHPVVEVPPLPVWIDPGAFLGAALTRRTGVVFDAAYEVAAAEHRQWIDAGSPDPEQWARTH</sequence>
<dbReference type="EMBL" id="JAGGMR010000001">
    <property type="protein sequence ID" value="MBP2188310.1"/>
    <property type="molecule type" value="Genomic_DNA"/>
</dbReference>
<organism evidence="1 2">
    <name type="scientific">Nocardia goodfellowii</name>
    <dbReference type="NCBI Taxonomy" id="882446"/>
    <lineage>
        <taxon>Bacteria</taxon>
        <taxon>Bacillati</taxon>
        <taxon>Actinomycetota</taxon>
        <taxon>Actinomycetes</taxon>
        <taxon>Mycobacteriales</taxon>
        <taxon>Nocardiaceae</taxon>
        <taxon>Nocardia</taxon>
    </lineage>
</organism>
<gene>
    <name evidence="1" type="ORF">BJ987_001211</name>
</gene>
<comment type="caution">
    <text evidence="1">The sequence shown here is derived from an EMBL/GenBank/DDBJ whole genome shotgun (WGS) entry which is preliminary data.</text>
</comment>
<reference evidence="1 2" key="1">
    <citation type="submission" date="2021-03" db="EMBL/GenBank/DDBJ databases">
        <title>Sequencing the genomes of 1000 actinobacteria strains.</title>
        <authorList>
            <person name="Klenk H.-P."/>
        </authorList>
    </citation>
    <scope>NUCLEOTIDE SEQUENCE [LARGE SCALE GENOMIC DNA]</scope>
    <source>
        <strain evidence="1 2">DSM 45516</strain>
    </source>
</reference>
<keyword evidence="2" id="KW-1185">Reference proteome</keyword>